<dbReference type="PANTHER" id="PTHR43732">
    <property type="entry name" value="RIBOSE 5-PHOSPHATE ISOMERASE-RELATED"/>
    <property type="match status" value="1"/>
</dbReference>
<dbReference type="InterPro" id="IPR036569">
    <property type="entry name" value="RpiB_LacA_LacB_sf"/>
</dbReference>
<evidence type="ECO:0000256" key="1">
    <source>
        <dbReference type="ARBA" id="ARBA00008754"/>
    </source>
</evidence>
<dbReference type="GO" id="GO:0005975">
    <property type="term" value="P:carbohydrate metabolic process"/>
    <property type="evidence" value="ECO:0007669"/>
    <property type="project" value="InterPro"/>
</dbReference>
<dbReference type="AlphaFoldDB" id="A0A8J8B4B3"/>
<dbReference type="NCBIfam" id="TIGR00689">
    <property type="entry name" value="rpiB_lacA_lacB"/>
    <property type="match status" value="1"/>
</dbReference>
<evidence type="ECO:0000256" key="2">
    <source>
        <dbReference type="ARBA" id="ARBA00023235"/>
    </source>
</evidence>
<sequence length="158" mass="17397">MEHSRLKIAIDCDDAATGLKKVLFDYLVEKGIQITDLNYRGAGSAMYPDIGYHLARKIKEKEFDRGILLCGTGLGMSIVANKVEGVYAGVCHDVYSAERLCKSNNAQIITLGARVVGPELAKKIIEAWIQSEFEGNGSLAKVKRIHELESETFHALEV</sequence>
<comment type="caution">
    <text evidence="3">The sequence shown here is derived from an EMBL/GenBank/DDBJ whole genome shotgun (WGS) entry which is preliminary data.</text>
</comment>
<evidence type="ECO:0000313" key="4">
    <source>
        <dbReference type="Proteomes" id="UP000675664"/>
    </source>
</evidence>
<dbReference type="GO" id="GO:0016861">
    <property type="term" value="F:intramolecular oxidoreductase activity, interconverting aldoses and ketoses"/>
    <property type="evidence" value="ECO:0007669"/>
    <property type="project" value="UniProtKB-ARBA"/>
</dbReference>
<protein>
    <submittedName>
        <fullName evidence="3">RpiB/LacA/LacB family sugar-phosphate isomerase</fullName>
    </submittedName>
</protein>
<evidence type="ECO:0000313" key="3">
    <source>
        <dbReference type="EMBL" id="MBR0600596.1"/>
    </source>
</evidence>
<dbReference type="InterPro" id="IPR003500">
    <property type="entry name" value="RpiB_LacA_LacB"/>
</dbReference>
<comment type="similarity">
    <text evidence="1">Belongs to the LacAB/RpiB family.</text>
</comment>
<name>A0A8J8B4B3_9FIRM</name>
<proteinExistence type="inferred from homology"/>
<dbReference type="RefSeq" id="WP_227020678.1">
    <property type="nucleotide sequence ID" value="NZ_JAGSND010000036.1"/>
</dbReference>
<dbReference type="PANTHER" id="PTHR43732:SF1">
    <property type="entry name" value="RIBOSE 5-PHOSPHATE ISOMERASE"/>
    <property type="match status" value="1"/>
</dbReference>
<gene>
    <name evidence="3" type="ORF">KCX82_22250</name>
</gene>
<dbReference type="PIRSF" id="PIRSF005384">
    <property type="entry name" value="RpiB_LacA_B"/>
    <property type="match status" value="1"/>
</dbReference>
<keyword evidence="2 3" id="KW-0413">Isomerase</keyword>
<reference evidence="3" key="1">
    <citation type="submission" date="2021-04" db="EMBL/GenBank/DDBJ databases">
        <title>Sinoanaerobacter chloroacetimidivorans sp. nov., an obligate anaerobic bacterium isolated from anaerobic sludge.</title>
        <authorList>
            <person name="Bao Y."/>
        </authorList>
    </citation>
    <scope>NUCLEOTIDE SEQUENCE</scope>
    <source>
        <strain evidence="3">BAD-6</strain>
    </source>
</reference>
<dbReference type="SUPFAM" id="SSF89623">
    <property type="entry name" value="Ribose/Galactose isomerase RpiB/AlsB"/>
    <property type="match status" value="1"/>
</dbReference>
<dbReference type="NCBIfam" id="NF004051">
    <property type="entry name" value="PRK05571.1"/>
    <property type="match status" value="1"/>
</dbReference>
<dbReference type="Pfam" id="PF02502">
    <property type="entry name" value="LacAB_rpiB"/>
    <property type="match status" value="1"/>
</dbReference>
<accession>A0A8J8B4B3</accession>
<keyword evidence="4" id="KW-1185">Reference proteome</keyword>
<dbReference type="EMBL" id="JAGSND010000036">
    <property type="protein sequence ID" value="MBR0600596.1"/>
    <property type="molecule type" value="Genomic_DNA"/>
</dbReference>
<dbReference type="Proteomes" id="UP000675664">
    <property type="component" value="Unassembled WGS sequence"/>
</dbReference>
<dbReference type="Gene3D" id="3.40.1400.10">
    <property type="entry name" value="Sugar-phosphate isomerase, RpiB/LacA/LacB"/>
    <property type="match status" value="1"/>
</dbReference>
<dbReference type="InterPro" id="IPR051812">
    <property type="entry name" value="SPI_LacAB/RpiB"/>
</dbReference>
<organism evidence="3 4">
    <name type="scientific">Sinanaerobacter chloroacetimidivorans</name>
    <dbReference type="NCBI Taxonomy" id="2818044"/>
    <lineage>
        <taxon>Bacteria</taxon>
        <taxon>Bacillati</taxon>
        <taxon>Bacillota</taxon>
        <taxon>Clostridia</taxon>
        <taxon>Peptostreptococcales</taxon>
        <taxon>Anaerovoracaceae</taxon>
        <taxon>Sinanaerobacter</taxon>
    </lineage>
</organism>
<reference evidence="3" key="2">
    <citation type="submission" date="2021-04" db="EMBL/GenBank/DDBJ databases">
        <authorList>
            <person name="Liu J."/>
        </authorList>
    </citation>
    <scope>NUCLEOTIDE SEQUENCE</scope>
    <source>
        <strain evidence="3">BAD-6</strain>
    </source>
</reference>